<accession>A0A3M6WV56</accession>
<sequence length="222" mass="24763">MVQNIITIPSRLIPSQPWWPDLHSTILKAFKRKDLQAFPPTWTRLNPDPVLGANGLAKELEPSDSLLVVLFDNGIPVACSGILPSRGEDWINETSDAHHNGRRRRNVRDETATASPTLPAKLSSESTIRTDWEICCFCVDPRYRKLGLSRVLLTAVIQVLEPLGAKRLVANYSIEETGDFWPRMGFSQTVGSGSVLKKGFTHTPGMEGLREDLHFRMSAMSL</sequence>
<dbReference type="EMBL" id="QWIK01001151">
    <property type="protein sequence ID" value="RMX97109.1"/>
    <property type="molecule type" value="Genomic_DNA"/>
</dbReference>
<dbReference type="InterPro" id="IPR000182">
    <property type="entry name" value="GNAT_dom"/>
</dbReference>
<feature type="region of interest" description="Disordered" evidence="1">
    <location>
        <begin position="93"/>
        <end position="120"/>
    </location>
</feature>
<evidence type="ECO:0000259" key="2">
    <source>
        <dbReference type="PROSITE" id="PS51186"/>
    </source>
</evidence>
<evidence type="ECO:0000313" key="6">
    <source>
        <dbReference type="EMBL" id="RMY36338.1"/>
    </source>
</evidence>
<dbReference type="CDD" id="cd04301">
    <property type="entry name" value="NAT_SF"/>
    <property type="match status" value="1"/>
</dbReference>
<dbReference type="EMBL" id="QWIL01000305">
    <property type="protein sequence ID" value="RMY20614.1"/>
    <property type="molecule type" value="Genomic_DNA"/>
</dbReference>
<evidence type="ECO:0000313" key="10">
    <source>
        <dbReference type="Proteomes" id="UP000282582"/>
    </source>
</evidence>
<evidence type="ECO:0000313" key="8">
    <source>
        <dbReference type="Proteomes" id="UP000276864"/>
    </source>
</evidence>
<feature type="domain" description="N-acetyltransferase" evidence="2">
    <location>
        <begin position="25"/>
        <end position="222"/>
    </location>
</feature>
<dbReference type="Proteomes" id="UP000271337">
    <property type="component" value="Unassembled WGS sequence"/>
</dbReference>
<dbReference type="EMBL" id="QWIJ01000424">
    <property type="protein sequence ID" value="RMX82485.1"/>
    <property type="molecule type" value="Genomic_DNA"/>
</dbReference>
<dbReference type="Proteomes" id="UP000282582">
    <property type="component" value="Unassembled WGS sequence"/>
</dbReference>
<evidence type="ECO:0000313" key="4">
    <source>
        <dbReference type="EMBL" id="RMX97109.1"/>
    </source>
</evidence>
<dbReference type="Proteomes" id="UP000281245">
    <property type="component" value="Unassembled WGS sequence"/>
</dbReference>
<dbReference type="EMBL" id="QWIM01000310">
    <property type="protein sequence ID" value="RMY36338.1"/>
    <property type="molecule type" value="Genomic_DNA"/>
</dbReference>
<dbReference type="OrthoDB" id="3642681at2759"/>
<name>A0A3M6WV56_HORWE</name>
<dbReference type="InterPro" id="IPR016181">
    <property type="entry name" value="Acyl_CoA_acyltransferase"/>
</dbReference>
<dbReference type="Gene3D" id="3.40.630.30">
    <property type="match status" value="1"/>
</dbReference>
<evidence type="ECO:0000313" key="9">
    <source>
        <dbReference type="Proteomes" id="UP000281245"/>
    </source>
</evidence>
<proteinExistence type="predicted"/>
<dbReference type="VEuPathDB" id="FungiDB:BTJ68_05828"/>
<comment type="caution">
    <text evidence="3">The sequence shown here is derived from an EMBL/GenBank/DDBJ whole genome shotgun (WGS) entry which is preliminary data.</text>
</comment>
<reference evidence="7 8" key="1">
    <citation type="journal article" date="2018" name="BMC Genomics">
        <title>Genomic evidence for intraspecific hybridization in a clonal and extremely halotolerant yeast.</title>
        <authorList>
            <person name="Gostincar C."/>
            <person name="Stajich J.E."/>
            <person name="Zupancic J."/>
            <person name="Zalar P."/>
            <person name="Gunde-Cimerman N."/>
        </authorList>
    </citation>
    <scope>NUCLEOTIDE SEQUENCE [LARGE SCALE GENOMIC DNA]</scope>
    <source>
        <strain evidence="6 8">EXF-6651</strain>
        <strain evidence="4 10">EXF-6654</strain>
        <strain evidence="3 9">EXF-6656</strain>
        <strain evidence="5 7">EXF-6669</strain>
    </source>
</reference>
<dbReference type="Pfam" id="PF13673">
    <property type="entry name" value="Acetyltransf_10"/>
    <property type="match status" value="1"/>
</dbReference>
<evidence type="ECO:0000256" key="1">
    <source>
        <dbReference type="SAM" id="MobiDB-lite"/>
    </source>
</evidence>
<dbReference type="PROSITE" id="PS51186">
    <property type="entry name" value="GNAT"/>
    <property type="match status" value="1"/>
</dbReference>
<dbReference type="AlphaFoldDB" id="A0A3M6WV56"/>
<organism evidence="3 9">
    <name type="scientific">Hortaea werneckii</name>
    <name type="common">Black yeast</name>
    <name type="synonym">Cladosporium werneckii</name>
    <dbReference type="NCBI Taxonomy" id="91943"/>
    <lineage>
        <taxon>Eukaryota</taxon>
        <taxon>Fungi</taxon>
        <taxon>Dikarya</taxon>
        <taxon>Ascomycota</taxon>
        <taxon>Pezizomycotina</taxon>
        <taxon>Dothideomycetes</taxon>
        <taxon>Dothideomycetidae</taxon>
        <taxon>Mycosphaerellales</taxon>
        <taxon>Teratosphaeriaceae</taxon>
        <taxon>Hortaea</taxon>
    </lineage>
</organism>
<evidence type="ECO:0000313" key="5">
    <source>
        <dbReference type="EMBL" id="RMY20614.1"/>
    </source>
</evidence>
<evidence type="ECO:0000313" key="7">
    <source>
        <dbReference type="Proteomes" id="UP000271337"/>
    </source>
</evidence>
<dbReference type="SUPFAM" id="SSF55729">
    <property type="entry name" value="Acyl-CoA N-acyltransferases (Nat)"/>
    <property type="match status" value="1"/>
</dbReference>
<protein>
    <recommendedName>
        <fullName evidence="2">N-acetyltransferase domain-containing protein</fullName>
    </recommendedName>
</protein>
<dbReference type="GO" id="GO:0016747">
    <property type="term" value="F:acyltransferase activity, transferring groups other than amino-acyl groups"/>
    <property type="evidence" value="ECO:0007669"/>
    <property type="project" value="InterPro"/>
</dbReference>
<gene>
    <name evidence="6" type="ORF">D0866_04012</name>
    <name evidence="5" type="ORF">D0867_03880</name>
    <name evidence="4" type="ORF">D0868_10823</name>
    <name evidence="3" type="ORF">D0869_06025</name>
</gene>
<dbReference type="Proteomes" id="UP000276864">
    <property type="component" value="Unassembled WGS sequence"/>
</dbReference>
<evidence type="ECO:0000313" key="3">
    <source>
        <dbReference type="EMBL" id="RMX82485.1"/>
    </source>
</evidence>